<evidence type="ECO:0000313" key="8">
    <source>
        <dbReference type="Proteomes" id="UP001465755"/>
    </source>
</evidence>
<proteinExistence type="predicted"/>
<sequence>MATSCAMQHAAATASHREDNAAPAWTTALRNCAVGLAAAATVLSSAVIAPPQAAARAPSGDSVTNARALLRNALPINNKDIREIQKALEGINEDLRIPGQKSLGPISRAVNKSKAALNSSRSKLTSAFNPDLKDDGVKALDGLAASLKNFDGVLEAKDKQGIPAATAEALRYVGDAEAALVKGFPYEVPAEFANLPQLKGRATIKMDFKLKEKRENGVSGGTMVIVADGYNAPITAGNFVDLVSKGFYNNMEVQRADGFIVQTGNPGPPAEGYVDESTGEVRRIPFEVKVEGDKEPIYGETLEDNGRFNDTPVLPFNAFGTLALARAEFEANSGSSQVFWLLKESELTPTGSNLLDGRYAVFGYVTDGEELLAQMQVGDTITSAKVVSGLDKLQAPKVTAKAQAKEA</sequence>
<dbReference type="InterPro" id="IPR002130">
    <property type="entry name" value="Cyclophilin-type_PPIase_dom"/>
</dbReference>
<dbReference type="Gene3D" id="2.40.100.10">
    <property type="entry name" value="Cyclophilin-like"/>
    <property type="match status" value="1"/>
</dbReference>
<evidence type="ECO:0000256" key="1">
    <source>
        <dbReference type="ARBA" id="ARBA00013194"/>
    </source>
</evidence>
<reference evidence="7 8" key="1">
    <citation type="journal article" date="2024" name="Nat. Commun.">
        <title>Phylogenomics reveals the evolutionary origins of lichenization in chlorophyte algae.</title>
        <authorList>
            <person name="Puginier C."/>
            <person name="Libourel C."/>
            <person name="Otte J."/>
            <person name="Skaloud P."/>
            <person name="Haon M."/>
            <person name="Grisel S."/>
            <person name="Petersen M."/>
            <person name="Berrin J.G."/>
            <person name="Delaux P.M."/>
            <person name="Dal Grande F."/>
            <person name="Keller J."/>
        </authorList>
    </citation>
    <scope>NUCLEOTIDE SEQUENCE [LARGE SCALE GENOMIC DNA]</scope>
    <source>
        <strain evidence="7 8">SAG 2036</strain>
    </source>
</reference>
<evidence type="ECO:0000256" key="2">
    <source>
        <dbReference type="ARBA" id="ARBA00023078"/>
    </source>
</evidence>
<feature type="region of interest" description="Disordered" evidence="5">
    <location>
        <begin position="1"/>
        <end position="20"/>
    </location>
</feature>
<accession>A0AAW1NR08</accession>
<evidence type="ECO:0000313" key="7">
    <source>
        <dbReference type="EMBL" id="KAK9793769.1"/>
    </source>
</evidence>
<comment type="caution">
    <text evidence="7">The sequence shown here is derived from an EMBL/GenBank/DDBJ whole genome shotgun (WGS) entry which is preliminary data.</text>
</comment>
<dbReference type="SUPFAM" id="SSF50891">
    <property type="entry name" value="Cyclophilin-like"/>
    <property type="match status" value="1"/>
</dbReference>
<dbReference type="InterPro" id="IPR029000">
    <property type="entry name" value="Cyclophilin-like_dom_sf"/>
</dbReference>
<dbReference type="CDD" id="cd01924">
    <property type="entry name" value="cyclophilin_TLP40_like"/>
    <property type="match status" value="1"/>
</dbReference>
<evidence type="ECO:0000259" key="6">
    <source>
        <dbReference type="PROSITE" id="PS50072"/>
    </source>
</evidence>
<dbReference type="Gene3D" id="1.20.120.290">
    <property type="entry name" value="Oxygen-evolving enhancer protein 3 (PsbQ), four-helix up-down bundle"/>
    <property type="match status" value="1"/>
</dbReference>
<organism evidence="7 8">
    <name type="scientific">Symbiochloris irregularis</name>
    <dbReference type="NCBI Taxonomy" id="706552"/>
    <lineage>
        <taxon>Eukaryota</taxon>
        <taxon>Viridiplantae</taxon>
        <taxon>Chlorophyta</taxon>
        <taxon>core chlorophytes</taxon>
        <taxon>Trebouxiophyceae</taxon>
        <taxon>Trebouxiales</taxon>
        <taxon>Trebouxiaceae</taxon>
        <taxon>Symbiochloris</taxon>
    </lineage>
</organism>
<keyword evidence="3" id="KW-0697">Rotamase</keyword>
<feature type="domain" description="PPIase cyclophilin-type" evidence="6">
    <location>
        <begin position="210"/>
        <end position="404"/>
    </location>
</feature>
<dbReference type="PANTHER" id="PTHR43246">
    <property type="entry name" value="PEPTIDYL-PROLYL CIS-TRANS ISOMERASE CYP38, CHLOROPLASTIC"/>
    <property type="match status" value="1"/>
</dbReference>
<dbReference type="Pfam" id="PF00160">
    <property type="entry name" value="Pro_isomerase"/>
    <property type="match status" value="1"/>
</dbReference>
<protein>
    <recommendedName>
        <fullName evidence="1">peptidylprolyl isomerase</fullName>
        <ecNumber evidence="1">5.2.1.8</ecNumber>
    </recommendedName>
</protein>
<evidence type="ECO:0000256" key="5">
    <source>
        <dbReference type="SAM" id="MobiDB-lite"/>
    </source>
</evidence>
<dbReference type="Pfam" id="PF21329">
    <property type="entry name" value="CYP38_PsbQ-like"/>
    <property type="match status" value="1"/>
</dbReference>
<evidence type="ECO:0000256" key="3">
    <source>
        <dbReference type="ARBA" id="ARBA00023110"/>
    </source>
</evidence>
<name>A0AAW1NR08_9CHLO</name>
<dbReference type="PROSITE" id="PS50072">
    <property type="entry name" value="CSA_PPIASE_2"/>
    <property type="match status" value="1"/>
</dbReference>
<dbReference type="InterPro" id="IPR044665">
    <property type="entry name" value="E_coli_cyclophilin_A-like"/>
</dbReference>
<keyword evidence="2" id="KW-0793">Thylakoid</keyword>
<dbReference type="EMBL" id="JALJOQ010000146">
    <property type="protein sequence ID" value="KAK9793769.1"/>
    <property type="molecule type" value="Genomic_DNA"/>
</dbReference>
<evidence type="ECO:0000256" key="4">
    <source>
        <dbReference type="ARBA" id="ARBA00023235"/>
    </source>
</evidence>
<dbReference type="InterPro" id="IPR023222">
    <property type="entry name" value="PsbQ-like_dom_sf"/>
</dbReference>
<keyword evidence="4" id="KW-0413">Isomerase</keyword>
<dbReference type="AlphaFoldDB" id="A0AAW1NR08"/>
<dbReference type="Proteomes" id="UP001465755">
    <property type="component" value="Unassembled WGS sequence"/>
</dbReference>
<dbReference type="GO" id="GO:0003755">
    <property type="term" value="F:peptidyl-prolyl cis-trans isomerase activity"/>
    <property type="evidence" value="ECO:0007669"/>
    <property type="project" value="UniProtKB-KW"/>
</dbReference>
<gene>
    <name evidence="7" type="ORF">WJX73_008988</name>
</gene>
<dbReference type="SUPFAM" id="SSF101112">
    <property type="entry name" value="Oxygen-evolving enhancer protein 3"/>
    <property type="match status" value="1"/>
</dbReference>
<keyword evidence="8" id="KW-1185">Reference proteome</keyword>
<dbReference type="EC" id="5.2.1.8" evidence="1"/>
<dbReference type="InterPro" id="IPR048563">
    <property type="entry name" value="CYP38_PsbQ-like"/>
</dbReference>